<dbReference type="Proteomes" id="UP001145109">
    <property type="component" value="Unassembled WGS sequence"/>
</dbReference>
<name>A0AA37QN40_9FIRM</name>
<reference evidence="1" key="1">
    <citation type="submission" date="2022-09" db="EMBL/GenBank/DDBJ databases">
        <title>Draft genome sequence of Coprococcus comes strain 31264.</title>
        <authorList>
            <person name="Atsushi H."/>
            <person name="Moriya O."/>
            <person name="Mitsuo S."/>
        </authorList>
    </citation>
    <scope>NUCLEOTIDE SEQUENCE</scope>
    <source>
        <strain evidence="1">JCM 31264</strain>
    </source>
</reference>
<reference evidence="1" key="2">
    <citation type="submission" date="2022-11" db="EMBL/GenBank/DDBJ databases">
        <title>Draft genome sequence of Coprococcus comes strain 31264.</title>
        <authorList>
            <person name="Hisatomi A."/>
            <person name="Ohkuma M."/>
            <person name="Sakamoto M."/>
        </authorList>
    </citation>
    <scope>NUCLEOTIDE SEQUENCE</scope>
    <source>
        <strain evidence="1">JCM 31264</strain>
    </source>
</reference>
<gene>
    <name evidence="1" type="ORF">comes_30690</name>
</gene>
<dbReference type="EMBL" id="BSCI01000033">
    <property type="protein sequence ID" value="GLG88521.1"/>
    <property type="molecule type" value="Genomic_DNA"/>
</dbReference>
<comment type="caution">
    <text evidence="1">The sequence shown here is derived from an EMBL/GenBank/DDBJ whole genome shotgun (WGS) entry which is preliminary data.</text>
</comment>
<evidence type="ECO:0000313" key="2">
    <source>
        <dbReference type="Proteomes" id="UP001145109"/>
    </source>
</evidence>
<protein>
    <submittedName>
        <fullName evidence="1">Uncharacterized protein</fullName>
    </submittedName>
</protein>
<accession>A0AA37QN40</accession>
<organism evidence="1 2">
    <name type="scientific">Coprococcus comes</name>
    <dbReference type="NCBI Taxonomy" id="410072"/>
    <lineage>
        <taxon>Bacteria</taxon>
        <taxon>Bacillati</taxon>
        <taxon>Bacillota</taxon>
        <taxon>Clostridia</taxon>
        <taxon>Lachnospirales</taxon>
        <taxon>Lachnospiraceae</taxon>
        <taxon>Coprococcus</taxon>
    </lineage>
</organism>
<evidence type="ECO:0000313" key="1">
    <source>
        <dbReference type="EMBL" id="GLG88521.1"/>
    </source>
</evidence>
<proteinExistence type="predicted"/>
<dbReference type="AlphaFoldDB" id="A0AA37QN40"/>
<sequence length="59" mass="6784">MREISEIHVGSWGPVCVDGIREVLPMINDFMMVISFAMFLLQKLVEIIPPRLLEVKTLK</sequence>